<dbReference type="Pfam" id="PF00589">
    <property type="entry name" value="Phage_integrase"/>
    <property type="match status" value="1"/>
</dbReference>
<keyword evidence="1" id="KW-0238">DNA-binding</keyword>
<keyword evidence="6" id="KW-1185">Reference proteome</keyword>
<dbReference type="InterPro" id="IPR002104">
    <property type="entry name" value="Integrase_catalytic"/>
</dbReference>
<dbReference type="AlphaFoldDB" id="A0A7M7NBR8"/>
<feature type="compositionally biased region" description="Low complexity" evidence="3">
    <location>
        <begin position="10"/>
        <end position="35"/>
    </location>
</feature>
<dbReference type="Gene3D" id="1.10.443.10">
    <property type="entry name" value="Intergrase catalytic core"/>
    <property type="match status" value="1"/>
</dbReference>
<dbReference type="RefSeq" id="XP_030834028.1">
    <property type="nucleotide sequence ID" value="XM_030978168.1"/>
</dbReference>
<feature type="region of interest" description="Disordered" evidence="3">
    <location>
        <begin position="364"/>
        <end position="440"/>
    </location>
</feature>
<dbReference type="InterPro" id="IPR010998">
    <property type="entry name" value="Integrase_recombinase_N"/>
</dbReference>
<sequence length="771" mass="86598">METRGFDAGVTDTTTVTNTTAESPGAVPGSGAAAKGRQKQGRKYGDASRPSKAKPISAATNKIKNSKAKPNCAIVTQSKAQPSPGIDNSQIMSRLEKLEVMFSRVVDALPMSSGTAVGSHDTKLTEPEPRAGQPDDHFLLDRDDDDEDMNFHEFEQGKHETEEFSQEIKVPQLAAKFAVPSTLGRPINGEIADAITYMMEQKMEDKSLAEAADKYPCPENCDLLDVPKVNNTIWERMSTSFRSRDFKLQNVQKSLTKGICAFANTLDPTTMTDQQQDALALLCDANFSVNSLRKDFIKPEVHNDFRQFCKPSNKVTKFLFGDNLGKQVKDLQDQLKVTEGVMMRPKQGNQQTQYHPYKRYNDDARQKMKKAGWQTSQAMPGSSGRPFLGNKSWRGNDQEDFHSSHIHPNSSGGKAGKREELPTLPTQSGEEIGGRLSLPTQGAEGIWNRHFASQGLNMESATILGASWRNSTKKQYNTYIMKWKKFCQSQKLPWTHTKVERLLEFFNQMYFRENVGYSAINTARSALASFVLLDDCSYTVGTHPLVCKYLKGVFQLRTPTPRYSGIWDVSTVLDYLRRLTPAHKIPLRELTLKLGTLLALVSAQRVQTLHYLNIDNVNFKTDSVEIFVDELLKQSRPGNIGMTLKLNAFSQDKRICVVHYLRQYLHRTKDIRDREKHLFITYQKPHKRATKDTIARWIKAVLKASGIDTTKFKAHSTRAASTSSARKHDIPISEILKQAGWANAKTFEKFYNKPVEATASFVSLKAGSSKT</sequence>
<dbReference type="PROSITE" id="PS51898">
    <property type="entry name" value="TYR_RECOMBINASE"/>
    <property type="match status" value="1"/>
</dbReference>
<dbReference type="OMA" id="NTIWERM"/>
<name>A0A7M7NBR8_STRPU</name>
<evidence type="ECO:0000256" key="2">
    <source>
        <dbReference type="ARBA" id="ARBA00023172"/>
    </source>
</evidence>
<dbReference type="Gene3D" id="1.10.150.130">
    <property type="match status" value="1"/>
</dbReference>
<dbReference type="EnsemblMetazoa" id="XM_030978168">
    <property type="protein sequence ID" value="XP_030834028"/>
    <property type="gene ID" value="LOC115921096"/>
</dbReference>
<dbReference type="SUPFAM" id="SSF47823">
    <property type="entry name" value="lambda integrase-like, N-terminal domain"/>
    <property type="match status" value="1"/>
</dbReference>
<dbReference type="InterPro" id="IPR013762">
    <property type="entry name" value="Integrase-like_cat_sf"/>
</dbReference>
<reference evidence="6" key="1">
    <citation type="submission" date="2015-02" db="EMBL/GenBank/DDBJ databases">
        <title>Genome sequencing for Strongylocentrotus purpuratus.</title>
        <authorList>
            <person name="Murali S."/>
            <person name="Liu Y."/>
            <person name="Vee V."/>
            <person name="English A."/>
            <person name="Wang M."/>
            <person name="Skinner E."/>
            <person name="Han Y."/>
            <person name="Muzny D.M."/>
            <person name="Worley K.C."/>
            <person name="Gibbs R.A."/>
        </authorList>
    </citation>
    <scope>NUCLEOTIDE SEQUENCE</scope>
</reference>
<feature type="region of interest" description="Disordered" evidence="3">
    <location>
        <begin position="113"/>
        <end position="136"/>
    </location>
</feature>
<accession>A0A7M7NBR8</accession>
<feature type="domain" description="Tyr recombinase" evidence="4">
    <location>
        <begin position="558"/>
        <end position="766"/>
    </location>
</feature>
<dbReference type="GO" id="GO:0006310">
    <property type="term" value="P:DNA recombination"/>
    <property type="evidence" value="ECO:0007669"/>
    <property type="project" value="UniProtKB-KW"/>
</dbReference>
<protein>
    <recommendedName>
        <fullName evidence="4">Tyr recombinase domain-containing protein</fullName>
    </recommendedName>
</protein>
<dbReference type="Proteomes" id="UP000007110">
    <property type="component" value="Unassembled WGS sequence"/>
</dbReference>
<feature type="compositionally biased region" description="Basic and acidic residues" evidence="3">
    <location>
        <begin position="120"/>
        <end position="136"/>
    </location>
</feature>
<dbReference type="InParanoid" id="A0A7M7NBR8"/>
<evidence type="ECO:0000259" key="4">
    <source>
        <dbReference type="PROSITE" id="PS51898"/>
    </source>
</evidence>
<evidence type="ECO:0000256" key="3">
    <source>
        <dbReference type="SAM" id="MobiDB-lite"/>
    </source>
</evidence>
<evidence type="ECO:0000256" key="1">
    <source>
        <dbReference type="ARBA" id="ARBA00023125"/>
    </source>
</evidence>
<dbReference type="OrthoDB" id="10064229at2759"/>
<dbReference type="SUPFAM" id="SSF56349">
    <property type="entry name" value="DNA breaking-rejoining enzymes"/>
    <property type="match status" value="1"/>
</dbReference>
<proteinExistence type="predicted"/>
<dbReference type="PANTHER" id="PTHR31660">
    <property type="entry name" value="GAG-POL POLYPROTEIN-LIKE PROTEIN-RELATED"/>
    <property type="match status" value="1"/>
</dbReference>
<keyword evidence="2" id="KW-0233">DNA recombination</keyword>
<evidence type="ECO:0000313" key="6">
    <source>
        <dbReference type="Proteomes" id="UP000007110"/>
    </source>
</evidence>
<dbReference type="GeneID" id="115921096"/>
<dbReference type="InterPro" id="IPR011010">
    <property type="entry name" value="DNA_brk_join_enz"/>
</dbReference>
<dbReference type="GO" id="GO:0003677">
    <property type="term" value="F:DNA binding"/>
    <property type="evidence" value="ECO:0007669"/>
    <property type="project" value="UniProtKB-KW"/>
</dbReference>
<dbReference type="PANTHER" id="PTHR31660:SF76">
    <property type="entry name" value="CORE-BINDING (CB) DOMAIN-CONTAINING PROTEIN-RELATED"/>
    <property type="match status" value="1"/>
</dbReference>
<feature type="region of interest" description="Disordered" evidence="3">
    <location>
        <begin position="1"/>
        <end position="70"/>
    </location>
</feature>
<dbReference type="GO" id="GO:0015074">
    <property type="term" value="P:DNA integration"/>
    <property type="evidence" value="ECO:0007669"/>
    <property type="project" value="InterPro"/>
</dbReference>
<organism evidence="5 6">
    <name type="scientific">Strongylocentrotus purpuratus</name>
    <name type="common">Purple sea urchin</name>
    <dbReference type="NCBI Taxonomy" id="7668"/>
    <lineage>
        <taxon>Eukaryota</taxon>
        <taxon>Metazoa</taxon>
        <taxon>Echinodermata</taxon>
        <taxon>Eleutherozoa</taxon>
        <taxon>Echinozoa</taxon>
        <taxon>Echinoidea</taxon>
        <taxon>Euechinoidea</taxon>
        <taxon>Echinacea</taxon>
        <taxon>Camarodonta</taxon>
        <taxon>Echinidea</taxon>
        <taxon>Strongylocentrotidae</taxon>
        <taxon>Strongylocentrotus</taxon>
    </lineage>
</organism>
<reference evidence="5" key="2">
    <citation type="submission" date="2021-01" db="UniProtKB">
        <authorList>
            <consortium name="EnsemblMetazoa"/>
        </authorList>
    </citation>
    <scope>IDENTIFICATION</scope>
</reference>
<feature type="compositionally biased region" description="Basic and acidic residues" evidence="3">
    <location>
        <begin position="394"/>
        <end position="403"/>
    </location>
</feature>
<evidence type="ECO:0000313" key="5">
    <source>
        <dbReference type="EnsemblMetazoa" id="XP_030834028"/>
    </source>
</evidence>
<dbReference type="KEGG" id="spu:115921096"/>